<keyword evidence="2" id="KW-0614">Plasmid</keyword>
<protein>
    <submittedName>
        <fullName evidence="2">Integrase core domain protein</fullName>
    </submittedName>
</protein>
<dbReference type="Proteomes" id="UP000203589">
    <property type="component" value="Plasmid pSMS3-1"/>
</dbReference>
<proteinExistence type="predicted"/>
<dbReference type="InterPro" id="IPR012337">
    <property type="entry name" value="RNaseH-like_sf"/>
</dbReference>
<dbReference type="InterPro" id="IPR001584">
    <property type="entry name" value="Integrase_cat-core"/>
</dbReference>
<evidence type="ECO:0000313" key="3">
    <source>
        <dbReference type="Proteomes" id="UP000203589"/>
    </source>
</evidence>
<keyword evidence="3" id="KW-1185">Reference proteome</keyword>
<reference evidence="2 3" key="1">
    <citation type="submission" date="2017-07" db="EMBL/GenBank/DDBJ databases">
        <title>Genome Sequence of Antarctobacter heliothermus Strain SMS3 Isolated from a culture of the Diatom Skeletonema marinoi.</title>
        <authorList>
            <person name="Topel M."/>
            <person name="Pinder M.I.M."/>
            <person name="Johansson O.N."/>
            <person name="Kourtchenko O."/>
            <person name="Godhe A."/>
            <person name="Clarke A.K."/>
        </authorList>
    </citation>
    <scope>NUCLEOTIDE SEQUENCE [LARGE SCALE GENOMIC DNA]</scope>
    <source>
        <strain evidence="2 3">SMS3</strain>
        <plasmid evidence="3">Plasmid psms3-1</plasmid>
    </source>
</reference>
<dbReference type="GO" id="GO:0015074">
    <property type="term" value="P:DNA integration"/>
    <property type="evidence" value="ECO:0007669"/>
    <property type="project" value="InterPro"/>
</dbReference>
<dbReference type="Pfam" id="PF13683">
    <property type="entry name" value="rve_3"/>
    <property type="match status" value="1"/>
</dbReference>
<organism evidence="2 3">
    <name type="scientific">Antarctobacter heliothermus</name>
    <dbReference type="NCBI Taxonomy" id="74033"/>
    <lineage>
        <taxon>Bacteria</taxon>
        <taxon>Pseudomonadati</taxon>
        <taxon>Pseudomonadota</taxon>
        <taxon>Alphaproteobacteria</taxon>
        <taxon>Rhodobacterales</taxon>
        <taxon>Roseobacteraceae</taxon>
        <taxon>Antarctobacter</taxon>
    </lineage>
</organism>
<evidence type="ECO:0000313" key="2">
    <source>
        <dbReference type="EMBL" id="ASP23504.1"/>
    </source>
</evidence>
<geneLocation type="plasmid" evidence="3">
    <name>psms3-1</name>
</geneLocation>
<name>A0A222EBC9_9RHOB</name>
<accession>A0A222EBC9</accession>
<gene>
    <name evidence="2" type="ORF">ANTHELSMS3_05124</name>
</gene>
<dbReference type="SUPFAM" id="SSF53098">
    <property type="entry name" value="Ribonuclease H-like"/>
    <property type="match status" value="1"/>
</dbReference>
<dbReference type="KEGG" id="aht:ANTHELSMS3_05124"/>
<sequence>MDGRGRYLDNIFIERLWRSLKQEAVYLHELQDGFQAKRVIKDWISFYNIERPHTALDKRFPNDAFFTTEQTQKAA</sequence>
<dbReference type="EMBL" id="CP022541">
    <property type="protein sequence ID" value="ASP23504.1"/>
    <property type="molecule type" value="Genomic_DNA"/>
</dbReference>
<evidence type="ECO:0000259" key="1">
    <source>
        <dbReference type="Pfam" id="PF13683"/>
    </source>
</evidence>
<dbReference type="AlphaFoldDB" id="A0A222EBC9"/>
<feature type="domain" description="Integrase catalytic" evidence="1">
    <location>
        <begin position="4"/>
        <end position="61"/>
    </location>
</feature>